<dbReference type="SMART" id="SM00331">
    <property type="entry name" value="PP2C_SIG"/>
    <property type="match status" value="1"/>
</dbReference>
<dbReference type="InterPro" id="IPR052016">
    <property type="entry name" value="Bact_Sigma-Reg"/>
</dbReference>
<protein>
    <submittedName>
        <fullName evidence="3">PP2C family protein-serine/threonine phosphatase</fullName>
        <ecNumber evidence="3">3.1.3.16</ecNumber>
    </submittedName>
</protein>
<dbReference type="Pfam" id="PF07228">
    <property type="entry name" value="SpoIIE"/>
    <property type="match status" value="1"/>
</dbReference>
<evidence type="ECO:0000313" key="4">
    <source>
        <dbReference type="Proteomes" id="UP001256827"/>
    </source>
</evidence>
<organism evidence="3 4">
    <name type="scientific">Brevibacillus brevis</name>
    <name type="common">Bacillus brevis</name>
    <dbReference type="NCBI Taxonomy" id="1393"/>
    <lineage>
        <taxon>Bacteria</taxon>
        <taxon>Bacillati</taxon>
        <taxon>Bacillota</taxon>
        <taxon>Bacilli</taxon>
        <taxon>Bacillales</taxon>
        <taxon>Paenibacillaceae</taxon>
        <taxon>Brevibacillus</taxon>
    </lineage>
</organism>
<proteinExistence type="predicted"/>
<dbReference type="PANTHER" id="PTHR43156">
    <property type="entry name" value="STAGE II SPORULATION PROTEIN E-RELATED"/>
    <property type="match status" value="1"/>
</dbReference>
<feature type="domain" description="PPM-type phosphatase" evidence="2">
    <location>
        <begin position="202"/>
        <end position="421"/>
    </location>
</feature>
<name>A0ABY9TDU0_BREBE</name>
<accession>A0ABY9TDU0</accession>
<keyword evidence="1 3" id="KW-0378">Hydrolase</keyword>
<dbReference type="InterPro" id="IPR036457">
    <property type="entry name" value="PPM-type-like_dom_sf"/>
</dbReference>
<evidence type="ECO:0000256" key="1">
    <source>
        <dbReference type="ARBA" id="ARBA00022801"/>
    </source>
</evidence>
<sequence>MIWEALFYAGAACAGAVLIIRSGGSWSSRRWNKLSKMLGLRQDYEHLLTASNENSLRNVSFETLQQNIEELVEIWYSKLDTLVYLRISLESEYQIVYFQVERGKKHVLEESSRVSERIIVHEQLDSILTPRYVVLEAHTVSGDSRNQALERSFFQLLLVNVRSLVLRCLHEHQAGELRLMETEMELARRIQSTLLPREQLTLPELSVRVVYAPFTYVGGDYIDYIRVDERYTCFIVADVSGHGLAASLLASGVRTAVRAILQKSWSPDEVLSRLNQLLYDDLSKTRSYITMLIAMHDAKEHTLLLSRAGHPRPLFLSNSRKEVLPSRGGVGLGLSPDSTYQLEKVPLRESGILLLYTDGLVETGRKDAARCVETWLADLSHIVDEHGEGEGDAMDRVEAYMWQITREREQTDDMSVLIIQFHACLMQPYPDTIGFQGTGNEKEAVAGSERRMTSGSV</sequence>
<dbReference type="SUPFAM" id="SSF81606">
    <property type="entry name" value="PP2C-like"/>
    <property type="match status" value="1"/>
</dbReference>
<reference evidence="3 4" key="1">
    <citation type="submission" date="2023-09" db="EMBL/GenBank/DDBJ databases">
        <title>Complete Genome and Methylome dissection of Bacillus brevis NEB573 original source of BbsI restriction endonuclease.</title>
        <authorList>
            <person name="Fomenkov A."/>
            <person name="Roberts R.D."/>
        </authorList>
    </citation>
    <scope>NUCLEOTIDE SEQUENCE [LARGE SCALE GENOMIC DNA]</scope>
    <source>
        <strain evidence="3 4">NEB573</strain>
    </source>
</reference>
<dbReference type="PANTHER" id="PTHR43156:SF2">
    <property type="entry name" value="STAGE II SPORULATION PROTEIN E"/>
    <property type="match status" value="1"/>
</dbReference>
<dbReference type="Gene3D" id="3.60.40.10">
    <property type="entry name" value="PPM-type phosphatase domain"/>
    <property type="match status" value="1"/>
</dbReference>
<gene>
    <name evidence="3" type="ORF">RGB73_10350</name>
</gene>
<dbReference type="GO" id="GO:0004722">
    <property type="term" value="F:protein serine/threonine phosphatase activity"/>
    <property type="evidence" value="ECO:0007669"/>
    <property type="project" value="UniProtKB-EC"/>
</dbReference>
<keyword evidence="4" id="KW-1185">Reference proteome</keyword>
<dbReference type="EMBL" id="CP134050">
    <property type="protein sequence ID" value="WNC16693.1"/>
    <property type="molecule type" value="Genomic_DNA"/>
</dbReference>
<evidence type="ECO:0000313" key="3">
    <source>
        <dbReference type="EMBL" id="WNC16693.1"/>
    </source>
</evidence>
<evidence type="ECO:0000259" key="2">
    <source>
        <dbReference type="SMART" id="SM00331"/>
    </source>
</evidence>
<dbReference type="Proteomes" id="UP001256827">
    <property type="component" value="Chromosome"/>
</dbReference>
<dbReference type="EC" id="3.1.3.16" evidence="3"/>
<dbReference type="RefSeq" id="WP_310771591.1">
    <property type="nucleotide sequence ID" value="NZ_CP134050.1"/>
</dbReference>
<dbReference type="InterPro" id="IPR001932">
    <property type="entry name" value="PPM-type_phosphatase-like_dom"/>
</dbReference>